<dbReference type="InterPro" id="IPR029044">
    <property type="entry name" value="Nucleotide-diphossugar_trans"/>
</dbReference>
<evidence type="ECO:0000313" key="3">
    <source>
        <dbReference type="Proteomes" id="UP001596297"/>
    </source>
</evidence>
<proteinExistence type="predicted"/>
<evidence type="ECO:0000259" key="1">
    <source>
        <dbReference type="Pfam" id="PF12804"/>
    </source>
</evidence>
<sequence>MPAARAAVLLAAGRGERMRAALPDAPPKPLVMLAGRPLCWYAAQAILQAGYGRRLAVVPPARRAQRWRQSWTHWALSV</sequence>
<evidence type="ECO:0000313" key="2">
    <source>
        <dbReference type="EMBL" id="MFC6592855.1"/>
    </source>
</evidence>
<dbReference type="Gene3D" id="3.90.550.10">
    <property type="entry name" value="Spore Coat Polysaccharide Biosynthesis Protein SpsA, Chain A"/>
    <property type="match status" value="1"/>
</dbReference>
<dbReference type="RefSeq" id="WP_380083980.1">
    <property type="nucleotide sequence ID" value="NZ_JBHSWD010000002.1"/>
</dbReference>
<dbReference type="EMBL" id="JBHSWD010000002">
    <property type="protein sequence ID" value="MFC6592855.1"/>
    <property type="molecule type" value="Genomic_DNA"/>
</dbReference>
<organism evidence="2 3">
    <name type="scientific">Deinococcus lacus</name>
    <dbReference type="NCBI Taxonomy" id="392561"/>
    <lineage>
        <taxon>Bacteria</taxon>
        <taxon>Thermotogati</taxon>
        <taxon>Deinococcota</taxon>
        <taxon>Deinococci</taxon>
        <taxon>Deinococcales</taxon>
        <taxon>Deinococcaceae</taxon>
        <taxon>Deinococcus</taxon>
    </lineage>
</organism>
<gene>
    <name evidence="2" type="ORF">ACFP81_13190</name>
</gene>
<reference evidence="3" key="1">
    <citation type="journal article" date="2019" name="Int. J. Syst. Evol. Microbiol.">
        <title>The Global Catalogue of Microorganisms (GCM) 10K type strain sequencing project: providing services to taxonomists for standard genome sequencing and annotation.</title>
        <authorList>
            <consortium name="The Broad Institute Genomics Platform"/>
            <consortium name="The Broad Institute Genome Sequencing Center for Infectious Disease"/>
            <person name="Wu L."/>
            <person name="Ma J."/>
        </authorList>
    </citation>
    <scope>NUCLEOTIDE SEQUENCE [LARGE SCALE GENOMIC DNA]</scope>
    <source>
        <strain evidence="3">CGMCC 1.15772</strain>
    </source>
</reference>
<name>A0ABW1YH23_9DEIO</name>
<dbReference type="Proteomes" id="UP001596297">
    <property type="component" value="Unassembled WGS sequence"/>
</dbReference>
<dbReference type="InterPro" id="IPR025877">
    <property type="entry name" value="MobA-like_NTP_Trfase"/>
</dbReference>
<keyword evidence="2" id="KW-0808">Transferase</keyword>
<dbReference type="GO" id="GO:0016740">
    <property type="term" value="F:transferase activity"/>
    <property type="evidence" value="ECO:0007669"/>
    <property type="project" value="UniProtKB-KW"/>
</dbReference>
<dbReference type="Pfam" id="PF12804">
    <property type="entry name" value="NTP_transf_3"/>
    <property type="match status" value="1"/>
</dbReference>
<protein>
    <submittedName>
        <fullName evidence="2">NTP transferase domain-containing protein</fullName>
    </submittedName>
</protein>
<accession>A0ABW1YH23</accession>
<feature type="domain" description="MobA-like NTP transferase" evidence="1">
    <location>
        <begin position="7"/>
        <end position="67"/>
    </location>
</feature>
<keyword evidence="3" id="KW-1185">Reference proteome</keyword>
<comment type="caution">
    <text evidence="2">The sequence shown here is derived from an EMBL/GenBank/DDBJ whole genome shotgun (WGS) entry which is preliminary data.</text>
</comment>
<dbReference type="SUPFAM" id="SSF53448">
    <property type="entry name" value="Nucleotide-diphospho-sugar transferases"/>
    <property type="match status" value="1"/>
</dbReference>